<reference evidence="4 5" key="1">
    <citation type="submission" date="2024-06" db="EMBL/GenBank/DDBJ databases">
        <title>Caproicibacterium argilliputei sp. nov, a novel caproic acid producing anaerobic bacterium isolated from pit mud.</title>
        <authorList>
            <person name="Xia S."/>
        </authorList>
    </citation>
    <scope>NUCLEOTIDE SEQUENCE [LARGE SCALE GENOMIC DNA]</scope>
    <source>
        <strain evidence="4 5">ZCY20-5</strain>
    </source>
</reference>
<evidence type="ECO:0000313" key="5">
    <source>
        <dbReference type="Proteomes" id="UP001300604"/>
    </source>
</evidence>
<evidence type="ECO:0000256" key="2">
    <source>
        <dbReference type="ARBA" id="ARBA00022801"/>
    </source>
</evidence>
<dbReference type="PANTHER" id="PTHR11845:SF13">
    <property type="entry name" value="5'-DEOXYNUCLEOTIDASE HDDC2"/>
    <property type="match status" value="1"/>
</dbReference>
<dbReference type="GO" id="GO:0005737">
    <property type="term" value="C:cytoplasm"/>
    <property type="evidence" value="ECO:0007669"/>
    <property type="project" value="TreeGrafter"/>
</dbReference>
<evidence type="ECO:0000313" key="4">
    <source>
        <dbReference type="EMBL" id="WOC33256.1"/>
    </source>
</evidence>
<proteinExistence type="predicted"/>
<protein>
    <submittedName>
        <fullName evidence="4">HD domain-containing protein</fullName>
    </submittedName>
</protein>
<sequence length="196" mass="22225">MNQERLEQQLAFSMECDKMKSIYRNTLLADGSRRETDAEHSWHIALMASLLCEYAPKGASCSRTAQLCLIHDLVEIYAGDTFAYDTEGYKDKAARETAAADKLFALLPPDQCAAYRAQWEEFEACQTPDAVFANCCDRFQPVLNNMATDGHTWKLHHVSRSQVEARLRLVREQMPALWPRCTAMLDTAVQNGWLTA</sequence>
<keyword evidence="2" id="KW-0378">Hydrolase</keyword>
<feature type="domain" description="HD" evidence="3">
    <location>
        <begin position="16"/>
        <end position="178"/>
    </location>
</feature>
<keyword evidence="1" id="KW-0479">Metal-binding</keyword>
<gene>
    <name evidence="4" type="ORF">PXC00_05135</name>
</gene>
<dbReference type="Pfam" id="PF13023">
    <property type="entry name" value="HD_3"/>
    <property type="match status" value="1"/>
</dbReference>
<dbReference type="RefSeq" id="WP_275845524.1">
    <property type="nucleotide sequence ID" value="NZ_CP135996.1"/>
</dbReference>
<dbReference type="GO" id="GO:0046872">
    <property type="term" value="F:metal ion binding"/>
    <property type="evidence" value="ECO:0007669"/>
    <property type="project" value="UniProtKB-KW"/>
</dbReference>
<reference evidence="5" key="3">
    <citation type="submission" date="2024-06" db="EMBL/GenBank/DDBJ databases">
        <authorList>
            <person name="Zeng C."/>
        </authorList>
    </citation>
    <scope>NUCLEOTIDE SEQUENCE [LARGE SCALE GENOMIC DNA]</scope>
    <source>
        <strain evidence="5">ZCY20-5</strain>
    </source>
</reference>
<dbReference type="Gene3D" id="1.10.3210.10">
    <property type="entry name" value="Hypothetical protein af1432"/>
    <property type="match status" value="1"/>
</dbReference>
<dbReference type="EMBL" id="CP135996">
    <property type="protein sequence ID" value="WOC33256.1"/>
    <property type="molecule type" value="Genomic_DNA"/>
</dbReference>
<accession>A0AA97H259</accession>
<evidence type="ECO:0000259" key="3">
    <source>
        <dbReference type="Pfam" id="PF13023"/>
    </source>
</evidence>
<keyword evidence="5" id="KW-1185">Reference proteome</keyword>
<dbReference type="SUPFAM" id="SSF109604">
    <property type="entry name" value="HD-domain/PDEase-like"/>
    <property type="match status" value="1"/>
</dbReference>
<dbReference type="AlphaFoldDB" id="A0AA97H259"/>
<dbReference type="InterPro" id="IPR006674">
    <property type="entry name" value="HD_domain"/>
</dbReference>
<name>A0AA97H259_9FIRM</name>
<evidence type="ECO:0000256" key="1">
    <source>
        <dbReference type="ARBA" id="ARBA00022723"/>
    </source>
</evidence>
<dbReference type="KEGG" id="carl:PXC00_05135"/>
<dbReference type="GO" id="GO:0002953">
    <property type="term" value="F:5'-deoxynucleotidase activity"/>
    <property type="evidence" value="ECO:0007669"/>
    <property type="project" value="InterPro"/>
</dbReference>
<reference evidence="5" key="2">
    <citation type="submission" date="2024-06" db="EMBL/GenBank/DDBJ databases">
        <title>Caproicibacterium argilliputei sp. nov, a novel caproic acid producing anaerobic bacterium isolated from pit mud.</title>
        <authorList>
            <person name="Zeng C."/>
        </authorList>
    </citation>
    <scope>NUCLEOTIDE SEQUENCE [LARGE SCALE GENOMIC DNA]</scope>
    <source>
        <strain evidence="5">ZCY20-5</strain>
    </source>
</reference>
<dbReference type="InterPro" id="IPR039356">
    <property type="entry name" value="YfbR/HDDC2"/>
</dbReference>
<dbReference type="Proteomes" id="UP001300604">
    <property type="component" value="Chromosome"/>
</dbReference>
<dbReference type="PANTHER" id="PTHR11845">
    <property type="entry name" value="5'-DEOXYNUCLEOTIDASE HDDC2"/>
    <property type="match status" value="1"/>
</dbReference>
<organism evidence="4 5">
    <name type="scientific">Caproicibacterium argilliputei</name>
    <dbReference type="NCBI Taxonomy" id="3030016"/>
    <lineage>
        <taxon>Bacteria</taxon>
        <taxon>Bacillati</taxon>
        <taxon>Bacillota</taxon>
        <taxon>Clostridia</taxon>
        <taxon>Eubacteriales</taxon>
        <taxon>Oscillospiraceae</taxon>
        <taxon>Caproicibacterium</taxon>
    </lineage>
</organism>